<proteinExistence type="predicted"/>
<comment type="caution">
    <text evidence="2">The sequence shown here is derived from an EMBL/GenBank/DDBJ whole genome shotgun (WGS) entry which is preliminary data.</text>
</comment>
<evidence type="ECO:0000313" key="2">
    <source>
        <dbReference type="EMBL" id="NMM41961.1"/>
    </source>
</evidence>
<name>A0A7Y0HBS8_9GAMM</name>
<evidence type="ECO:0000313" key="3">
    <source>
        <dbReference type="Proteomes" id="UP000570493"/>
    </source>
</evidence>
<dbReference type="EMBL" id="JABBMT010000026">
    <property type="protein sequence ID" value="NMM41961.1"/>
    <property type="molecule type" value="Genomic_DNA"/>
</dbReference>
<dbReference type="InterPro" id="IPR041304">
    <property type="entry name" value="AbiTii"/>
</dbReference>
<feature type="domain" description="AbiTii" evidence="1">
    <location>
        <begin position="2"/>
        <end position="85"/>
    </location>
</feature>
<accession>A0A7Y0HBS8</accession>
<sequence>MKSSDGGTVQEPWPADVTAHFGRNIYQGMNCLKAWKVIPVNALVGILDMIRNRVLNFVLEIESEAPEAGDAPLNSQPVAEEKVQQIFHTHIAGNVQNLATGSNHVRQHAINNEQNEIFNKLLQTLLETNGTEKSKEQIIGTVEEMRDSQGTDAFKVNYNKFMSVLSDHMQVYGPVVAPFLPALTAII</sequence>
<organism evidence="2 3">
    <name type="scientific">Pseudoalteromonas arctica</name>
    <dbReference type="NCBI Taxonomy" id="394751"/>
    <lineage>
        <taxon>Bacteria</taxon>
        <taxon>Pseudomonadati</taxon>
        <taxon>Pseudomonadota</taxon>
        <taxon>Gammaproteobacteria</taxon>
        <taxon>Alteromonadales</taxon>
        <taxon>Pseudoalteromonadaceae</taxon>
        <taxon>Pseudoalteromonas</taxon>
    </lineage>
</organism>
<dbReference type="Proteomes" id="UP000570493">
    <property type="component" value="Unassembled WGS sequence"/>
</dbReference>
<reference evidence="2" key="1">
    <citation type="submission" date="2020-04" db="EMBL/GenBank/DDBJ databases">
        <title>Genome Sequencing for Pseudoaltermonas arctica.</title>
        <authorList>
            <person name="Elkins N.S."/>
        </authorList>
    </citation>
    <scope>NUCLEOTIDE SEQUENCE [LARGE SCALE GENOMIC DNA]</scope>
    <source>
        <strain evidence="2">NEC-BIFX-2020_0012</strain>
    </source>
</reference>
<protein>
    <recommendedName>
        <fullName evidence="1">AbiTii domain-containing protein</fullName>
    </recommendedName>
</protein>
<dbReference type="Pfam" id="PF18864">
    <property type="entry name" value="AbiTii"/>
    <property type="match status" value="1"/>
</dbReference>
<dbReference type="AlphaFoldDB" id="A0A7Y0HBS8"/>
<gene>
    <name evidence="2" type="ORF">HHO47_14340</name>
</gene>
<keyword evidence="3" id="KW-1185">Reference proteome</keyword>
<evidence type="ECO:0000259" key="1">
    <source>
        <dbReference type="Pfam" id="PF18864"/>
    </source>
</evidence>